<comment type="caution">
    <text evidence="2">The sequence shown here is derived from an EMBL/GenBank/DDBJ whole genome shotgun (WGS) entry which is preliminary data.</text>
</comment>
<protein>
    <submittedName>
        <fullName evidence="2">Uncharacterized protein</fullName>
    </submittedName>
</protein>
<accession>A0A8H6WHS3</accession>
<dbReference type="Proteomes" id="UP000636479">
    <property type="component" value="Unassembled WGS sequence"/>
</dbReference>
<keyword evidence="3" id="KW-1185">Reference proteome</keyword>
<evidence type="ECO:0000256" key="1">
    <source>
        <dbReference type="SAM" id="MobiDB-lite"/>
    </source>
</evidence>
<feature type="region of interest" description="Disordered" evidence="1">
    <location>
        <begin position="1"/>
        <end position="22"/>
    </location>
</feature>
<feature type="region of interest" description="Disordered" evidence="1">
    <location>
        <begin position="110"/>
        <end position="137"/>
    </location>
</feature>
<dbReference type="RefSeq" id="XP_037224852.1">
    <property type="nucleotide sequence ID" value="XM_037359757.1"/>
</dbReference>
<dbReference type="EMBL" id="JACAZF010000002">
    <property type="protein sequence ID" value="KAF7312744.1"/>
    <property type="molecule type" value="Genomic_DNA"/>
</dbReference>
<evidence type="ECO:0000313" key="3">
    <source>
        <dbReference type="Proteomes" id="UP000636479"/>
    </source>
</evidence>
<feature type="region of interest" description="Disordered" evidence="1">
    <location>
        <begin position="262"/>
        <end position="282"/>
    </location>
</feature>
<feature type="compositionally biased region" description="Low complexity" evidence="1">
    <location>
        <begin position="1"/>
        <end position="12"/>
    </location>
</feature>
<proteinExistence type="predicted"/>
<evidence type="ECO:0000313" key="2">
    <source>
        <dbReference type="EMBL" id="KAF7312744.1"/>
    </source>
</evidence>
<sequence length="393" mass="44399">MSTAHTTTPTSTQPLKEWNPTQNKRDQFGLEVNAFVLNVLRLDYGDYLKRVRDMTPEERDLAVLRGDIQKNGKQRSNEVYYPMVLRKFPGVGRYEPESFKKKLYEKLDNGKRAGEGRKRNHKAAQTAANDQRSEIVEGPSNDVHVAEEEPLVHGSGFAGHSTDSLNLDSDPMTSERTRMVTVSLTARLQENGTIALDLRTDGLNAMGKPVAEPTFLLSNVQIQTWAKAQLDHMNSCAITGKLEIPGPQIKPKSFDDVAVPPGEGVHDIDSSKVESPGSRKRKLTGELEDTLNTKKFKARSTPPTSTRSQPTLLHADPMIRLRKIHHRRYIVPEDLHKLNIVFEQPCIELPPGYSWDDEYYVTFEQRSVFERTFKTELALDRLVPEQGSARQRA</sequence>
<gene>
    <name evidence="2" type="ORF">MIND_00289400</name>
</gene>
<dbReference type="GeneID" id="59342273"/>
<name>A0A8H6WHS3_9AGAR</name>
<dbReference type="AlphaFoldDB" id="A0A8H6WHS3"/>
<reference evidence="2" key="1">
    <citation type="submission" date="2020-05" db="EMBL/GenBank/DDBJ databases">
        <title>Mycena genomes resolve the evolution of fungal bioluminescence.</title>
        <authorList>
            <person name="Tsai I.J."/>
        </authorList>
    </citation>
    <scope>NUCLEOTIDE SEQUENCE</scope>
    <source>
        <strain evidence="2">171206Taipei</strain>
    </source>
</reference>
<organism evidence="2 3">
    <name type="scientific">Mycena indigotica</name>
    <dbReference type="NCBI Taxonomy" id="2126181"/>
    <lineage>
        <taxon>Eukaryota</taxon>
        <taxon>Fungi</taxon>
        <taxon>Dikarya</taxon>
        <taxon>Basidiomycota</taxon>
        <taxon>Agaricomycotina</taxon>
        <taxon>Agaricomycetes</taxon>
        <taxon>Agaricomycetidae</taxon>
        <taxon>Agaricales</taxon>
        <taxon>Marasmiineae</taxon>
        <taxon>Mycenaceae</taxon>
        <taxon>Mycena</taxon>
    </lineage>
</organism>